<dbReference type="InterPro" id="IPR036047">
    <property type="entry name" value="F-box-like_dom_sf"/>
</dbReference>
<proteinExistence type="predicted"/>
<dbReference type="STRING" id="218851.A0A2G5D5T4"/>
<dbReference type="SUPFAM" id="SSF81383">
    <property type="entry name" value="F-box domain"/>
    <property type="match status" value="1"/>
</dbReference>
<dbReference type="Gene3D" id="1.20.1280.50">
    <property type="match status" value="1"/>
</dbReference>
<dbReference type="Proteomes" id="UP000230069">
    <property type="component" value="Unassembled WGS sequence"/>
</dbReference>
<dbReference type="EMBL" id="KZ305044">
    <property type="protein sequence ID" value="PIA38872.1"/>
    <property type="molecule type" value="Genomic_DNA"/>
</dbReference>
<protein>
    <recommendedName>
        <fullName evidence="1">F-box domain-containing protein</fullName>
    </recommendedName>
</protein>
<feature type="domain" description="F-box" evidence="1">
    <location>
        <begin position="31"/>
        <end position="75"/>
    </location>
</feature>
<dbReference type="Gene3D" id="3.80.10.10">
    <property type="entry name" value="Ribonuclease Inhibitor"/>
    <property type="match status" value="1"/>
</dbReference>
<dbReference type="OrthoDB" id="2095648at2759"/>
<dbReference type="SUPFAM" id="SSF52047">
    <property type="entry name" value="RNI-like"/>
    <property type="match status" value="1"/>
</dbReference>
<reference evidence="2 3" key="1">
    <citation type="submission" date="2017-09" db="EMBL/GenBank/DDBJ databases">
        <title>WGS assembly of Aquilegia coerulea Goldsmith.</title>
        <authorList>
            <person name="Hodges S."/>
            <person name="Kramer E."/>
            <person name="Nordborg M."/>
            <person name="Tomkins J."/>
            <person name="Borevitz J."/>
            <person name="Derieg N."/>
            <person name="Yan J."/>
            <person name="Mihaltcheva S."/>
            <person name="Hayes R.D."/>
            <person name="Rokhsar D."/>
        </authorList>
    </citation>
    <scope>NUCLEOTIDE SEQUENCE [LARGE SCALE GENOMIC DNA]</scope>
    <source>
        <strain evidence="3">cv. Goldsmith</strain>
    </source>
</reference>
<dbReference type="PANTHER" id="PTHR38926:SF2">
    <property type="entry name" value="F-BOX_LRR-REPEAT PROTEIN 21-RELATED"/>
    <property type="match status" value="1"/>
</dbReference>
<dbReference type="PANTHER" id="PTHR38926">
    <property type="entry name" value="F-BOX DOMAIN CONTAINING PROTEIN, EXPRESSED"/>
    <property type="match status" value="1"/>
</dbReference>
<evidence type="ECO:0000259" key="1">
    <source>
        <dbReference type="Pfam" id="PF12937"/>
    </source>
</evidence>
<sequence length="413" mass="48338">MKRRRKITIPFQRITRKKTLEEDEEKRNWVYVPYDIMILIFSKLDVVQILYCAQFVCSYWLQLSKDPQLFRSVCFPNEYDDDSNEEDSWFSPTYVEVQQLTGHLKVKHCFGAGSKSGTKLRQTLNTRRTKLMKAPVRRMVISNRILKEVVDRSCGELMEISVKPGWCRDNIIHYVVDKSNLLKSLRLEACSEMTDEGVLEACRKLPLLEKLELNRECTISKQVVQDIGRSCSRLNYFQLVLQKRKIRSFFKNRPPVMCWRELNQKKRYCEEIIFAIVGSMPQLRGLCLTGLWLTNNGLQRILDGCIHLDNLDLRGCFADDEEKDFLKTFVVKIRNLRLPSAEIPEYRRRGHKTKLTFSVLRKTIVGISHEPPHASQCDRAHVLVHRLLLHFLVQALKLLILDDTLLPLPSKNE</sequence>
<dbReference type="InterPro" id="IPR032675">
    <property type="entry name" value="LRR_dom_sf"/>
</dbReference>
<accession>A0A2G5D5T4</accession>
<evidence type="ECO:0000313" key="2">
    <source>
        <dbReference type="EMBL" id="PIA38872.1"/>
    </source>
</evidence>
<dbReference type="AlphaFoldDB" id="A0A2G5D5T4"/>
<name>A0A2G5D5T4_AQUCA</name>
<gene>
    <name evidence="2" type="ORF">AQUCO_02700224v1</name>
</gene>
<dbReference type="Pfam" id="PF12937">
    <property type="entry name" value="F-box-like"/>
    <property type="match status" value="1"/>
</dbReference>
<evidence type="ECO:0000313" key="3">
    <source>
        <dbReference type="Proteomes" id="UP000230069"/>
    </source>
</evidence>
<dbReference type="InParanoid" id="A0A2G5D5T4"/>
<dbReference type="InterPro" id="IPR001810">
    <property type="entry name" value="F-box_dom"/>
</dbReference>
<organism evidence="2 3">
    <name type="scientific">Aquilegia coerulea</name>
    <name type="common">Rocky mountain columbine</name>
    <dbReference type="NCBI Taxonomy" id="218851"/>
    <lineage>
        <taxon>Eukaryota</taxon>
        <taxon>Viridiplantae</taxon>
        <taxon>Streptophyta</taxon>
        <taxon>Embryophyta</taxon>
        <taxon>Tracheophyta</taxon>
        <taxon>Spermatophyta</taxon>
        <taxon>Magnoliopsida</taxon>
        <taxon>Ranunculales</taxon>
        <taxon>Ranunculaceae</taxon>
        <taxon>Thalictroideae</taxon>
        <taxon>Aquilegia</taxon>
    </lineage>
</organism>
<keyword evidence="3" id="KW-1185">Reference proteome</keyword>